<evidence type="ECO:0000313" key="1">
    <source>
        <dbReference type="EMBL" id="KAK5923471.1"/>
    </source>
</evidence>
<accession>A0AAN8DI53</accession>
<organism evidence="1 2">
    <name type="scientific">Champsocephalus gunnari</name>
    <name type="common">Mackerel icefish</name>
    <dbReference type="NCBI Taxonomy" id="52237"/>
    <lineage>
        <taxon>Eukaryota</taxon>
        <taxon>Metazoa</taxon>
        <taxon>Chordata</taxon>
        <taxon>Craniata</taxon>
        <taxon>Vertebrata</taxon>
        <taxon>Euteleostomi</taxon>
        <taxon>Actinopterygii</taxon>
        <taxon>Neopterygii</taxon>
        <taxon>Teleostei</taxon>
        <taxon>Neoteleostei</taxon>
        <taxon>Acanthomorphata</taxon>
        <taxon>Eupercaria</taxon>
        <taxon>Perciformes</taxon>
        <taxon>Notothenioidei</taxon>
        <taxon>Channichthyidae</taxon>
        <taxon>Champsocephalus</taxon>
    </lineage>
</organism>
<protein>
    <submittedName>
        <fullName evidence="1">Uncharacterized protein</fullName>
    </submittedName>
</protein>
<proteinExistence type="predicted"/>
<evidence type="ECO:0000313" key="2">
    <source>
        <dbReference type="Proteomes" id="UP001331515"/>
    </source>
</evidence>
<keyword evidence="2" id="KW-1185">Reference proteome</keyword>
<dbReference type="Proteomes" id="UP001331515">
    <property type="component" value="Unassembled WGS sequence"/>
</dbReference>
<gene>
    <name evidence="1" type="ORF">CgunFtcFv8_000437</name>
</gene>
<dbReference type="AlphaFoldDB" id="A0AAN8DI53"/>
<dbReference type="EMBL" id="JAURVH010001521">
    <property type="protein sequence ID" value="KAK5923471.1"/>
    <property type="molecule type" value="Genomic_DNA"/>
</dbReference>
<reference evidence="1 2" key="1">
    <citation type="journal article" date="2023" name="Mol. Biol. Evol.">
        <title>Genomics of Secondarily Temperate Adaptation in the Only Non-Antarctic Icefish.</title>
        <authorList>
            <person name="Rivera-Colon A.G."/>
            <person name="Rayamajhi N."/>
            <person name="Minhas B.F."/>
            <person name="Madrigal G."/>
            <person name="Bilyk K.T."/>
            <person name="Yoon V."/>
            <person name="Hune M."/>
            <person name="Gregory S."/>
            <person name="Cheng C.H.C."/>
            <person name="Catchen J.M."/>
        </authorList>
    </citation>
    <scope>NUCLEOTIDE SEQUENCE [LARGE SCALE GENOMIC DNA]</scope>
    <source>
        <tissue evidence="1">White muscle</tissue>
    </source>
</reference>
<comment type="caution">
    <text evidence="1">The sequence shown here is derived from an EMBL/GenBank/DDBJ whole genome shotgun (WGS) entry which is preliminary data.</text>
</comment>
<name>A0AAN8DI53_CHAGU</name>
<sequence>MEQDKYNFDILQTKLTLTGLHELTLPPEHLGERAAAAGEHLLHGCTPLLGGKVPPSSARENALWVSLRVWRRSAVTLERCLPLSISPLKTPHDLSCAPPPAASPLTADQCCAS</sequence>